<dbReference type="Proteomes" id="UP000319255">
    <property type="component" value="Unassembled WGS sequence"/>
</dbReference>
<evidence type="ECO:0000313" key="3">
    <source>
        <dbReference type="Proteomes" id="UP000319255"/>
    </source>
</evidence>
<protein>
    <submittedName>
        <fullName evidence="2">Uncharacterized protein</fullName>
    </submittedName>
</protein>
<keyword evidence="3" id="KW-1185">Reference proteome</keyword>
<feature type="region of interest" description="Disordered" evidence="1">
    <location>
        <begin position="51"/>
        <end position="79"/>
    </location>
</feature>
<dbReference type="EMBL" id="VFRP01000012">
    <property type="protein sequence ID" value="TPE49961.1"/>
    <property type="molecule type" value="Genomic_DNA"/>
</dbReference>
<gene>
    <name evidence="2" type="ORF">FJM51_13485</name>
</gene>
<name>A0A501WSH2_9RHOB</name>
<evidence type="ECO:0000256" key="1">
    <source>
        <dbReference type="SAM" id="MobiDB-lite"/>
    </source>
</evidence>
<accession>A0A501WSH2</accession>
<feature type="non-terminal residue" evidence="2">
    <location>
        <position position="79"/>
    </location>
</feature>
<dbReference type="AlphaFoldDB" id="A0A501WSH2"/>
<reference evidence="2 3" key="1">
    <citation type="submission" date="2019-06" db="EMBL/GenBank/DDBJ databases">
        <title>A novel bacterium of genus Amaricoccus, isolated from marine sediment.</title>
        <authorList>
            <person name="Huang H."/>
            <person name="Mo K."/>
            <person name="Hu Y."/>
        </authorList>
    </citation>
    <scope>NUCLEOTIDE SEQUENCE [LARGE SCALE GENOMIC DNA]</scope>
    <source>
        <strain evidence="2 3">HB172011</strain>
    </source>
</reference>
<comment type="caution">
    <text evidence="2">The sequence shown here is derived from an EMBL/GenBank/DDBJ whole genome shotgun (WGS) entry which is preliminary data.</text>
</comment>
<feature type="compositionally biased region" description="Basic and acidic residues" evidence="1">
    <location>
        <begin position="62"/>
        <end position="72"/>
    </location>
</feature>
<evidence type="ECO:0000313" key="2">
    <source>
        <dbReference type="EMBL" id="TPE49961.1"/>
    </source>
</evidence>
<organism evidence="2 3">
    <name type="scientific">Amaricoccus solimangrovi</name>
    <dbReference type="NCBI Taxonomy" id="2589815"/>
    <lineage>
        <taxon>Bacteria</taxon>
        <taxon>Pseudomonadati</taxon>
        <taxon>Pseudomonadota</taxon>
        <taxon>Alphaproteobacteria</taxon>
        <taxon>Rhodobacterales</taxon>
        <taxon>Paracoccaceae</taxon>
        <taxon>Amaricoccus</taxon>
    </lineage>
</organism>
<dbReference type="RefSeq" id="WP_140454659.1">
    <property type="nucleotide sequence ID" value="NZ_VFRP01000012.1"/>
</dbReference>
<proteinExistence type="predicted"/>
<sequence length="79" mass="8890">MPDAIHPVEREMIDARLEAGLFTRCAPGARSGIAWDGDAVPLREQIRRASTAGKAEAALNSRRREMRAARRDQIRRRHA</sequence>